<feature type="region of interest" description="Disordered" evidence="2">
    <location>
        <begin position="121"/>
        <end position="171"/>
    </location>
</feature>
<dbReference type="InterPro" id="IPR012677">
    <property type="entry name" value="Nucleotide-bd_a/b_plait_sf"/>
</dbReference>
<feature type="region of interest" description="Disordered" evidence="2">
    <location>
        <begin position="494"/>
        <end position="550"/>
    </location>
</feature>
<evidence type="ECO:0008006" key="5">
    <source>
        <dbReference type="Google" id="ProtNLM"/>
    </source>
</evidence>
<feature type="coiled-coil region" evidence="1">
    <location>
        <begin position="415"/>
        <end position="486"/>
    </location>
</feature>
<feature type="compositionally biased region" description="Low complexity" evidence="2">
    <location>
        <begin position="45"/>
        <end position="57"/>
    </location>
</feature>
<dbReference type="EMBL" id="RRYP01003086">
    <property type="protein sequence ID" value="TNV84162.1"/>
    <property type="molecule type" value="Genomic_DNA"/>
</dbReference>
<dbReference type="PANTHER" id="PTHR24330:SF19">
    <property type="entry name" value="MEDIATOR OF RNA POLYMERASE II TRANSCRIPTION SUBUNIT 29"/>
    <property type="match status" value="1"/>
</dbReference>
<dbReference type="Gene3D" id="3.30.70.330">
    <property type="match status" value="1"/>
</dbReference>
<dbReference type="InterPro" id="IPR052145">
    <property type="entry name" value="Mediator/Homeobox_domain"/>
</dbReference>
<evidence type="ECO:0000256" key="2">
    <source>
        <dbReference type="SAM" id="MobiDB-lite"/>
    </source>
</evidence>
<proteinExistence type="predicted"/>
<evidence type="ECO:0000256" key="1">
    <source>
        <dbReference type="SAM" id="Coils"/>
    </source>
</evidence>
<dbReference type="SUPFAM" id="SSF54928">
    <property type="entry name" value="RNA-binding domain, RBD"/>
    <property type="match status" value="1"/>
</dbReference>
<comment type="caution">
    <text evidence="3">The sequence shown here is derived from an EMBL/GenBank/DDBJ whole genome shotgun (WGS) entry which is preliminary data.</text>
</comment>
<keyword evidence="4" id="KW-1185">Reference proteome</keyword>
<evidence type="ECO:0000313" key="3">
    <source>
        <dbReference type="EMBL" id="TNV84162.1"/>
    </source>
</evidence>
<gene>
    <name evidence="3" type="ORF">FGO68_gene10590</name>
</gene>
<dbReference type="Proteomes" id="UP000785679">
    <property type="component" value="Unassembled WGS sequence"/>
</dbReference>
<feature type="region of interest" description="Disordered" evidence="2">
    <location>
        <begin position="31"/>
        <end position="57"/>
    </location>
</feature>
<name>A0A8J8NZA4_HALGN</name>
<dbReference type="GO" id="GO:0003676">
    <property type="term" value="F:nucleic acid binding"/>
    <property type="evidence" value="ECO:0007669"/>
    <property type="project" value="InterPro"/>
</dbReference>
<feature type="compositionally biased region" description="Low complexity" evidence="2">
    <location>
        <begin position="251"/>
        <end position="282"/>
    </location>
</feature>
<dbReference type="InterPro" id="IPR035979">
    <property type="entry name" value="RBD_domain_sf"/>
</dbReference>
<keyword evidence="1" id="KW-0175">Coiled coil</keyword>
<organism evidence="3 4">
    <name type="scientific">Halteria grandinella</name>
    <dbReference type="NCBI Taxonomy" id="5974"/>
    <lineage>
        <taxon>Eukaryota</taxon>
        <taxon>Sar</taxon>
        <taxon>Alveolata</taxon>
        <taxon>Ciliophora</taxon>
        <taxon>Intramacronucleata</taxon>
        <taxon>Spirotrichea</taxon>
        <taxon>Stichotrichia</taxon>
        <taxon>Sporadotrichida</taxon>
        <taxon>Halteriidae</taxon>
        <taxon>Halteria</taxon>
    </lineage>
</organism>
<dbReference type="PANTHER" id="PTHR24330">
    <property type="entry name" value="HOMEOBOX PROTEIN BARH-LIKE"/>
    <property type="match status" value="1"/>
</dbReference>
<evidence type="ECO:0000313" key="4">
    <source>
        <dbReference type="Proteomes" id="UP000785679"/>
    </source>
</evidence>
<accession>A0A8J8NZA4</accession>
<sequence>MTIIIIYKFTIWHIKPLHLLHSNSTTTCRTTRGSGSLASRCTRNSASLSPPSPTSSSKCWHSISLMKTTRISIFQGSKVRTTTIQTISNSRFSSNKINMARAVQYSSCTIRTLLTLGTGGITGQGVRVHSRSRHNSSLTHTMAGTSSTTARPPNSSSKTATQASLQPSLSKAQLLPSSLRNNPQVLQQVQQHLLQQQQQPQHAQQLPQNPLIQQLLSVAALGGGANQVQLQALLQQMGGSASNGGAQQTPQQQHINAMRQQIQQQQQQQQSLSLHRSFSSHSPIPLHQQTPQQQLISSGEFKRYSIIVYNLPEDYNVIGVLNGYFSKYGNIQKVNCDLERKSAMVKFKEIHEAEAAASAYFNKPRDEYVMGLPQVKIKYVLNPGVAPGCDGGDSPDNHRGQQPQLTPEQEEALKRKRLQEQKRDNELKRKALIEQFNQDIQRNVKRLNVENDTLTEQQRSEIEAQIKDSKGRLNSLMAEQKAANAEKYALKQATLSQSAPAQPGLAKSNSSNGQGGMHAFEEQKQLGVSQSAPVKQIPTSLPKPPGATGPAFIPGAGPFEFNITEIGKNLQDTGKLLGVLKKHGRVTDFRFTDFGKQTAFVRFMGQTQEYLLEALNAEGGPGAQDAESQFKAAVKESSVAQQPAIGK</sequence>
<feature type="compositionally biased region" description="Polar residues" evidence="2">
    <location>
        <begin position="138"/>
        <end position="171"/>
    </location>
</feature>
<protein>
    <recommendedName>
        <fullName evidence="5">RRM domain-containing protein</fullName>
    </recommendedName>
</protein>
<feature type="region of interest" description="Disordered" evidence="2">
    <location>
        <begin position="386"/>
        <end position="413"/>
    </location>
</feature>
<feature type="compositionally biased region" description="Polar residues" evidence="2">
    <location>
        <begin position="526"/>
        <end position="539"/>
    </location>
</feature>
<feature type="region of interest" description="Disordered" evidence="2">
    <location>
        <begin position="239"/>
        <end position="292"/>
    </location>
</feature>
<reference evidence="3" key="1">
    <citation type="submission" date="2019-06" db="EMBL/GenBank/DDBJ databases">
        <authorList>
            <person name="Zheng W."/>
        </authorList>
    </citation>
    <scope>NUCLEOTIDE SEQUENCE</scope>
    <source>
        <strain evidence="3">QDHG01</strain>
    </source>
</reference>
<dbReference type="AlphaFoldDB" id="A0A8J8NZA4"/>